<protein>
    <submittedName>
        <fullName evidence="6">Plastocyanin</fullName>
    </submittedName>
</protein>
<evidence type="ECO:0000259" key="5">
    <source>
        <dbReference type="Pfam" id="PF13473"/>
    </source>
</evidence>
<evidence type="ECO:0000313" key="7">
    <source>
        <dbReference type="Proteomes" id="UP000319865"/>
    </source>
</evidence>
<dbReference type="InterPro" id="IPR050845">
    <property type="entry name" value="Cu-binding_ET"/>
</dbReference>
<dbReference type="PROSITE" id="PS00079">
    <property type="entry name" value="MULTICOPPER_OXIDASE1"/>
    <property type="match status" value="1"/>
</dbReference>
<keyword evidence="2" id="KW-0186">Copper</keyword>
<feature type="region of interest" description="Disordered" evidence="3">
    <location>
        <begin position="33"/>
        <end position="82"/>
    </location>
</feature>
<gene>
    <name evidence="6" type="ORF">FHU33_1391</name>
</gene>
<dbReference type="CDD" id="cd00920">
    <property type="entry name" value="Cupredoxin"/>
    <property type="match status" value="1"/>
</dbReference>
<name>A0A543PD44_9ACTN</name>
<dbReference type="SUPFAM" id="SSF49503">
    <property type="entry name" value="Cupredoxins"/>
    <property type="match status" value="1"/>
</dbReference>
<organism evidence="6 7">
    <name type="scientific">Blastococcus colisei</name>
    <dbReference type="NCBI Taxonomy" id="1564162"/>
    <lineage>
        <taxon>Bacteria</taxon>
        <taxon>Bacillati</taxon>
        <taxon>Actinomycetota</taxon>
        <taxon>Actinomycetes</taxon>
        <taxon>Geodermatophilales</taxon>
        <taxon>Geodermatophilaceae</taxon>
        <taxon>Blastococcus</taxon>
    </lineage>
</organism>
<dbReference type="InterPro" id="IPR028096">
    <property type="entry name" value="EfeO_Cupredoxin"/>
</dbReference>
<evidence type="ECO:0000313" key="6">
    <source>
        <dbReference type="EMBL" id="TQN42002.1"/>
    </source>
</evidence>
<proteinExistence type="predicted"/>
<dbReference type="RefSeq" id="WP_170182347.1">
    <property type="nucleotide sequence ID" value="NZ_VFQE01000001.1"/>
</dbReference>
<keyword evidence="1" id="KW-0479">Metal-binding</keyword>
<dbReference type="PROSITE" id="PS51257">
    <property type="entry name" value="PROKAR_LIPOPROTEIN"/>
    <property type="match status" value="1"/>
</dbReference>
<feature type="domain" description="EfeO-type cupredoxin-like" evidence="5">
    <location>
        <begin position="69"/>
        <end position="158"/>
    </location>
</feature>
<dbReference type="GO" id="GO:0046872">
    <property type="term" value="F:metal ion binding"/>
    <property type="evidence" value="ECO:0007669"/>
    <property type="project" value="UniProtKB-KW"/>
</dbReference>
<dbReference type="Gene3D" id="2.60.40.420">
    <property type="entry name" value="Cupredoxins - blue copper proteins"/>
    <property type="match status" value="1"/>
</dbReference>
<keyword evidence="4" id="KW-0732">Signal</keyword>
<evidence type="ECO:0000256" key="2">
    <source>
        <dbReference type="ARBA" id="ARBA00023008"/>
    </source>
</evidence>
<dbReference type="Proteomes" id="UP000319865">
    <property type="component" value="Unassembled WGS sequence"/>
</dbReference>
<evidence type="ECO:0000256" key="1">
    <source>
        <dbReference type="ARBA" id="ARBA00022723"/>
    </source>
</evidence>
<dbReference type="InterPro" id="IPR008972">
    <property type="entry name" value="Cupredoxin"/>
</dbReference>
<dbReference type="EMBL" id="VFQE01000001">
    <property type="protein sequence ID" value="TQN42002.1"/>
    <property type="molecule type" value="Genomic_DNA"/>
</dbReference>
<keyword evidence="7" id="KW-1185">Reference proteome</keyword>
<comment type="caution">
    <text evidence="6">The sequence shown here is derived from an EMBL/GenBank/DDBJ whole genome shotgun (WGS) entry which is preliminary data.</text>
</comment>
<dbReference type="Pfam" id="PF13473">
    <property type="entry name" value="Cupredoxin_1"/>
    <property type="match status" value="1"/>
</dbReference>
<evidence type="ECO:0000256" key="3">
    <source>
        <dbReference type="SAM" id="MobiDB-lite"/>
    </source>
</evidence>
<sequence length="170" mass="17144">MSRRNHPAPRSARAVRGVLVAGLALVALTACGEDEPDGVGEEPAAGSTSAAATASASAATSVPASASTAAEPAPAESESESVTVTAVDFELQVDEDSFSAGSYEVTLVNEGGSTHDLVIERDGEVVAAADGIDPGQSTTVTVTLEPGEYVFYCSIADHRAMGMETEIGIT</sequence>
<dbReference type="PANTHER" id="PTHR38439">
    <property type="entry name" value="AURACYANIN-B"/>
    <property type="match status" value="1"/>
</dbReference>
<dbReference type="AlphaFoldDB" id="A0A543PD44"/>
<feature type="chain" id="PRO_5022072911" evidence="4">
    <location>
        <begin position="33"/>
        <end position="170"/>
    </location>
</feature>
<feature type="compositionally biased region" description="Low complexity" evidence="3">
    <location>
        <begin position="41"/>
        <end position="82"/>
    </location>
</feature>
<dbReference type="PANTHER" id="PTHR38439:SF3">
    <property type="entry name" value="COPPER-RESISTANT CUPROPROTEIN COPI"/>
    <property type="match status" value="1"/>
</dbReference>
<reference evidence="6 7" key="1">
    <citation type="submission" date="2019-06" db="EMBL/GenBank/DDBJ databases">
        <title>Sequencing the genomes of 1000 actinobacteria strains.</title>
        <authorList>
            <person name="Klenk H.-P."/>
        </authorList>
    </citation>
    <scope>NUCLEOTIDE SEQUENCE [LARGE SCALE GENOMIC DNA]</scope>
    <source>
        <strain evidence="6 7">DSM 46837</strain>
    </source>
</reference>
<dbReference type="InterPro" id="IPR033138">
    <property type="entry name" value="Cu_oxidase_CS"/>
</dbReference>
<evidence type="ECO:0000256" key="4">
    <source>
        <dbReference type="SAM" id="SignalP"/>
    </source>
</evidence>
<accession>A0A543PD44</accession>
<feature type="signal peptide" evidence="4">
    <location>
        <begin position="1"/>
        <end position="32"/>
    </location>
</feature>